<name>A4TWZ7_9PROT</name>
<dbReference type="AlphaFoldDB" id="A4TWZ7"/>
<dbReference type="InterPro" id="IPR052181">
    <property type="entry name" value="5hmC_binding"/>
</dbReference>
<dbReference type="InterPro" id="IPR002740">
    <property type="entry name" value="EVE_domain"/>
</dbReference>
<dbReference type="InterPro" id="IPR015947">
    <property type="entry name" value="PUA-like_sf"/>
</dbReference>
<feature type="domain" description="EVE" evidence="1">
    <location>
        <begin position="2"/>
        <end position="132"/>
    </location>
</feature>
<reference evidence="2" key="1">
    <citation type="journal article" date="2007" name="J. Bacteriol.">
        <title>Comparative genome analysis of four magnetotactic bacteria reveals a complex set of group-specific genes implicated in magnetosome biomineralization and function.</title>
        <authorList>
            <person name="Richter M."/>
            <person name="Kube M."/>
            <person name="Bazylinski D.A."/>
            <person name="Lombardot T."/>
            <person name="Gloeckner F.O."/>
            <person name="Reinhardt R."/>
            <person name="Schueler D."/>
        </authorList>
    </citation>
    <scope>NUCLEOTIDE SEQUENCE</scope>
    <source>
        <strain evidence="2">MSR-1</strain>
    </source>
</reference>
<dbReference type="EMBL" id="CU459003">
    <property type="protein sequence ID" value="CAM75154.1"/>
    <property type="molecule type" value="Genomic_DNA"/>
</dbReference>
<protein>
    <submittedName>
        <fullName evidence="2">Protein containing DUF589</fullName>
    </submittedName>
</protein>
<sequence>MAYWLVKSEPGAWSWDDQVRDGVTAWTGVRNYQASNFLKAMTLGDRCFFYHSVNEKRIVGIVEVVREAYPDPTADDPRWVCPDLKAVCAVPNPVTLADIKADPRLAELPLIRQSRLSVMPMDDESWALICAMAKVTP</sequence>
<dbReference type="RefSeq" id="WP_106002687.1">
    <property type="nucleotide sequence ID" value="NZ_CP027527.1"/>
</dbReference>
<dbReference type="Pfam" id="PF01878">
    <property type="entry name" value="EVE"/>
    <property type="match status" value="1"/>
</dbReference>
<dbReference type="PANTHER" id="PTHR14087:SF7">
    <property type="entry name" value="THYMOCYTE NUCLEAR PROTEIN 1"/>
    <property type="match status" value="1"/>
</dbReference>
<dbReference type="Gene3D" id="3.10.590.10">
    <property type="entry name" value="ph1033 like domains"/>
    <property type="match status" value="1"/>
</dbReference>
<dbReference type="PANTHER" id="PTHR14087">
    <property type="entry name" value="THYMOCYTE NUCLEAR PROTEIN 1"/>
    <property type="match status" value="1"/>
</dbReference>
<gene>
    <name evidence="2" type="ORF">MGR_0651</name>
</gene>
<organism evidence="2">
    <name type="scientific">Magnetospirillum gryphiswaldense</name>
    <dbReference type="NCBI Taxonomy" id="55518"/>
    <lineage>
        <taxon>Bacteria</taxon>
        <taxon>Pseudomonadati</taxon>
        <taxon>Pseudomonadota</taxon>
        <taxon>Alphaproteobacteria</taxon>
        <taxon>Rhodospirillales</taxon>
        <taxon>Rhodospirillaceae</taxon>
        <taxon>Magnetospirillum</taxon>
    </lineage>
</organism>
<dbReference type="SUPFAM" id="SSF88697">
    <property type="entry name" value="PUA domain-like"/>
    <property type="match status" value="1"/>
</dbReference>
<dbReference type="InterPro" id="IPR047197">
    <property type="entry name" value="THYN1-like_EVE"/>
</dbReference>
<dbReference type="CDD" id="cd21133">
    <property type="entry name" value="EVE"/>
    <property type="match status" value="1"/>
</dbReference>
<evidence type="ECO:0000259" key="1">
    <source>
        <dbReference type="Pfam" id="PF01878"/>
    </source>
</evidence>
<accession>A4TWZ7</accession>
<proteinExistence type="predicted"/>
<evidence type="ECO:0000313" key="2">
    <source>
        <dbReference type="EMBL" id="CAM75154.1"/>
    </source>
</evidence>